<dbReference type="Proteomes" id="UP000239477">
    <property type="component" value="Chromosome"/>
</dbReference>
<dbReference type="NCBIfam" id="NF037995">
    <property type="entry name" value="TRAP_S1"/>
    <property type="match status" value="1"/>
</dbReference>
<dbReference type="InterPro" id="IPR004682">
    <property type="entry name" value="TRAP_DctP"/>
</dbReference>
<gene>
    <name evidence="5" type="ORF">CLM73_18810</name>
</gene>
<reference evidence="5 6" key="1">
    <citation type="submission" date="2017-09" db="EMBL/GenBank/DDBJ databases">
        <title>Genomic, metabolic, and phenotypic characteristics of bacterial isolates from the natural microbiome of the model nematode Caenorhabditis elegans.</title>
        <authorList>
            <person name="Zimmermann J."/>
            <person name="Obeng N."/>
            <person name="Yang W."/>
            <person name="Obeng O."/>
            <person name="Kissoyan K."/>
            <person name="Pees B."/>
            <person name="Dirksen P."/>
            <person name="Hoppner M."/>
            <person name="Franke A."/>
            <person name="Rosenstiel P."/>
            <person name="Leippe M."/>
            <person name="Dierking K."/>
            <person name="Kaleta C."/>
            <person name="Schulenburg H."/>
        </authorList>
    </citation>
    <scope>NUCLEOTIDE SEQUENCE [LARGE SCALE GENOMIC DNA]</scope>
    <source>
        <strain evidence="5 6">MYb73</strain>
    </source>
</reference>
<comment type="similarity">
    <text evidence="1">Belongs to the bacterial solute-binding protein 7 family.</text>
</comment>
<dbReference type="PIRSF" id="PIRSF006470">
    <property type="entry name" value="DctB"/>
    <property type="match status" value="1"/>
</dbReference>
<dbReference type="AlphaFoldDB" id="A0A2S0IAH4"/>
<evidence type="ECO:0000256" key="1">
    <source>
        <dbReference type="ARBA" id="ARBA00009023"/>
    </source>
</evidence>
<dbReference type="PANTHER" id="PTHR33376:SF7">
    <property type="entry name" value="C4-DICARBOXYLATE-BINDING PROTEIN DCTB"/>
    <property type="match status" value="1"/>
</dbReference>
<keyword evidence="2" id="KW-0813">Transport</keyword>
<dbReference type="InterPro" id="IPR038404">
    <property type="entry name" value="TRAP_DctP_sf"/>
</dbReference>
<evidence type="ECO:0000313" key="5">
    <source>
        <dbReference type="EMBL" id="AVJ29003.1"/>
    </source>
</evidence>
<evidence type="ECO:0000256" key="4">
    <source>
        <dbReference type="SAM" id="SignalP"/>
    </source>
</evidence>
<dbReference type="Gene3D" id="3.40.190.170">
    <property type="entry name" value="Bacterial extracellular solute-binding protein, family 7"/>
    <property type="match status" value="1"/>
</dbReference>
<dbReference type="PANTHER" id="PTHR33376">
    <property type="match status" value="1"/>
</dbReference>
<evidence type="ECO:0000256" key="2">
    <source>
        <dbReference type="ARBA" id="ARBA00022448"/>
    </source>
</evidence>
<feature type="signal peptide" evidence="4">
    <location>
        <begin position="1"/>
        <end position="30"/>
    </location>
</feature>
<dbReference type="OrthoDB" id="9794826at2"/>
<organism evidence="5 6">
    <name type="scientific">Achromobacter spanius</name>
    <dbReference type="NCBI Taxonomy" id="217203"/>
    <lineage>
        <taxon>Bacteria</taxon>
        <taxon>Pseudomonadati</taxon>
        <taxon>Pseudomonadota</taxon>
        <taxon>Betaproteobacteria</taxon>
        <taxon>Burkholderiales</taxon>
        <taxon>Alcaligenaceae</taxon>
        <taxon>Achromobacter</taxon>
    </lineage>
</organism>
<sequence>MISKKTCLRIAVNAAATVLACLAVTATAAAQDIKPRTMKFAFSLAADHPLGQGAQKFADLVAEKSGGKMKVSIYANAVLGGDPQNLSAVRGGTLDFTSMATGLLAGIDKRFMVFDLPFLFNDAREAYAVSDGPVAQRLLNGLSDHGLIGLGIWDLGFRNMTNSKRPIAQAQDLQGLKMRVIAAPVYIDMFKTLGANPVPMTFGEVYGALESKAIDGQDNPVGVILSAKFAEVQKYLSLTRHIYTGMPFLMSRKTWDSMSEAERKIILEAAAEAKTEERRISQAKEAVAIDDLRKVMQVNGLTPEAVERLRGAVKPVVDKFAGEIGPDVMQQVTAELAALRAKN</sequence>
<dbReference type="PROSITE" id="PS51257">
    <property type="entry name" value="PROKAR_LIPOPROTEIN"/>
    <property type="match status" value="1"/>
</dbReference>
<dbReference type="RefSeq" id="WP_105239736.1">
    <property type="nucleotide sequence ID" value="NZ_CP023270.1"/>
</dbReference>
<dbReference type="GO" id="GO:0055085">
    <property type="term" value="P:transmembrane transport"/>
    <property type="evidence" value="ECO:0007669"/>
    <property type="project" value="InterPro"/>
</dbReference>
<protein>
    <submittedName>
        <fullName evidence="5">ABC transporter substrate-binding protein</fullName>
    </submittedName>
</protein>
<evidence type="ECO:0000313" key="6">
    <source>
        <dbReference type="Proteomes" id="UP000239477"/>
    </source>
</evidence>
<keyword evidence="6" id="KW-1185">Reference proteome</keyword>
<keyword evidence="3 4" id="KW-0732">Signal</keyword>
<evidence type="ECO:0000256" key="3">
    <source>
        <dbReference type="ARBA" id="ARBA00022729"/>
    </source>
</evidence>
<dbReference type="NCBIfam" id="TIGR00787">
    <property type="entry name" value="dctP"/>
    <property type="match status" value="1"/>
</dbReference>
<dbReference type="CDD" id="cd13679">
    <property type="entry name" value="PBP2_TRAP_YiaO_like"/>
    <property type="match status" value="1"/>
</dbReference>
<dbReference type="InterPro" id="IPR018389">
    <property type="entry name" value="DctP_fam"/>
</dbReference>
<proteinExistence type="inferred from homology"/>
<name>A0A2S0IAH4_9BURK</name>
<dbReference type="EMBL" id="CP023270">
    <property type="protein sequence ID" value="AVJ29003.1"/>
    <property type="molecule type" value="Genomic_DNA"/>
</dbReference>
<dbReference type="Pfam" id="PF03480">
    <property type="entry name" value="DctP"/>
    <property type="match status" value="1"/>
</dbReference>
<accession>A0A2S0IAH4</accession>
<dbReference type="GO" id="GO:0030288">
    <property type="term" value="C:outer membrane-bounded periplasmic space"/>
    <property type="evidence" value="ECO:0007669"/>
    <property type="project" value="InterPro"/>
</dbReference>
<feature type="chain" id="PRO_5015645288" evidence="4">
    <location>
        <begin position="31"/>
        <end position="343"/>
    </location>
</feature>